<protein>
    <submittedName>
        <fullName evidence="1">Uncharacterized protein</fullName>
    </submittedName>
</protein>
<dbReference type="InterPro" id="IPR031618">
    <property type="entry name" value="T4SS_TraI"/>
</dbReference>
<evidence type="ECO:0000313" key="1">
    <source>
        <dbReference type="EMBL" id="AWF74985.1"/>
    </source>
</evidence>
<reference evidence="1" key="1">
    <citation type="submission" date="2018-01" db="EMBL/GenBank/DDBJ databases">
        <title>Prevalence of blaNDM and mcr-1 in Escherichia coli from food in China.</title>
        <authorList>
            <person name="Liu X."/>
            <person name="Li R."/>
            <person name="Chen S."/>
        </authorList>
    </citation>
    <scope>NUCLEOTIDE SEQUENCE</scope>
    <source>
        <strain evidence="1">1108</strain>
        <plasmid evidence="1">p1108-emrB</plasmid>
    </source>
</reference>
<dbReference type="AlphaFoldDB" id="A0A2S1J9J0"/>
<dbReference type="EMBL" id="MG825377">
    <property type="protein sequence ID" value="AWF74985.1"/>
    <property type="molecule type" value="Genomic_DNA"/>
</dbReference>
<keyword evidence="1" id="KW-0614">Plasmid</keyword>
<dbReference type="PROSITE" id="PS51257">
    <property type="entry name" value="PROKAR_LIPOPROTEIN"/>
    <property type="match status" value="1"/>
</dbReference>
<dbReference type="Pfam" id="PF16932">
    <property type="entry name" value="T4SS_TraI"/>
    <property type="match status" value="1"/>
</dbReference>
<geneLocation type="plasmid" evidence="1">
    <name>p1108-emrB</name>
</geneLocation>
<organism evidence="1">
    <name type="scientific">Escherichia coli</name>
    <dbReference type="NCBI Taxonomy" id="562"/>
    <lineage>
        <taxon>Bacteria</taxon>
        <taxon>Pseudomonadati</taxon>
        <taxon>Pseudomonadota</taxon>
        <taxon>Gammaproteobacteria</taxon>
        <taxon>Enterobacterales</taxon>
        <taxon>Enterobacteriaceae</taxon>
        <taxon>Escherichia</taxon>
    </lineage>
</organism>
<dbReference type="RefSeq" id="WP_054175616.1">
    <property type="nucleotide sequence ID" value="NZ_CP036181.1"/>
</dbReference>
<accession>A0A2S1J9J0</accession>
<sequence length="270" mass="30322">MFRHLILATTIAVALSGCTQMAADSRPHTDTGTPDISTFLHPENARPDGMSDIRYQLLNETGKTLGFRGGRAERAAELRRTLEHRATTLDALYDFRPLLSPEGWLPPVIDEARDVAHVTGEQFRTADTVWTIVSPERFVSNPPGWRTWLFTGLSDKVTPPDGSVIPEDRSQRKVWEQAVRTGWQEGRDAADQILEANFNRLNRDYRGMMLYAMLRSRGMISAPAVTDTVQSVTGSGTKLVTGDRVRRLKQHAGFELNKTHWRPVISTEKP</sequence>
<name>A0A2S1J9J0_ECOLX</name>
<gene>
    <name evidence="1" type="ORF">LHLDPJGA_00083</name>
</gene>
<proteinExistence type="predicted"/>